<feature type="compositionally biased region" description="Polar residues" evidence="1">
    <location>
        <begin position="1"/>
        <end position="32"/>
    </location>
</feature>
<gene>
    <name evidence="2" type="ORF">AMS68_004516</name>
</gene>
<evidence type="ECO:0000313" key="3">
    <source>
        <dbReference type="Proteomes" id="UP000503462"/>
    </source>
</evidence>
<evidence type="ECO:0000256" key="1">
    <source>
        <dbReference type="SAM" id="MobiDB-lite"/>
    </source>
</evidence>
<name>A0A6H0XWK6_9PEZI</name>
<sequence length="217" mass="24320">MSLEGNPNQRQKVSHQNENQSSTMPSEENPSRGQKIARVLRSLITKESAEKRMERCAARLAEYEFVEVEESYPASYNVMGAAGPALMITYNRRVRRRREPTTTETISSASVSNNQPRHIAIQAASDQDVRSEDVADRNIARDRDFPPRVSSSAFIEKPQLVAPHQTTSQPKSVPLIPGDKFSADAADWNIVRYRSPVTETVANVPKPLAVNRSVRFE</sequence>
<keyword evidence="3" id="KW-1185">Reference proteome</keyword>
<feature type="region of interest" description="Disordered" evidence="1">
    <location>
        <begin position="1"/>
        <end position="36"/>
    </location>
</feature>
<organism evidence="2 3">
    <name type="scientific">Peltaster fructicola</name>
    <dbReference type="NCBI Taxonomy" id="286661"/>
    <lineage>
        <taxon>Eukaryota</taxon>
        <taxon>Fungi</taxon>
        <taxon>Dikarya</taxon>
        <taxon>Ascomycota</taxon>
        <taxon>Pezizomycotina</taxon>
        <taxon>Dothideomycetes</taxon>
        <taxon>Dothideomycetes incertae sedis</taxon>
        <taxon>Peltaster</taxon>
    </lineage>
</organism>
<protein>
    <submittedName>
        <fullName evidence="2">Uncharacterized protein</fullName>
    </submittedName>
</protein>
<dbReference type="AlphaFoldDB" id="A0A6H0XWK6"/>
<accession>A0A6H0XWK6</accession>
<proteinExistence type="predicted"/>
<evidence type="ECO:0000313" key="2">
    <source>
        <dbReference type="EMBL" id="QIW98998.1"/>
    </source>
</evidence>
<reference evidence="2 3" key="1">
    <citation type="journal article" date="2016" name="Sci. Rep.">
        <title>Peltaster fructicola genome reveals evolution from an invasive phytopathogen to an ectophytic parasite.</title>
        <authorList>
            <person name="Xu C."/>
            <person name="Chen H."/>
            <person name="Gleason M.L."/>
            <person name="Xu J.R."/>
            <person name="Liu H."/>
            <person name="Zhang R."/>
            <person name="Sun G."/>
        </authorList>
    </citation>
    <scope>NUCLEOTIDE SEQUENCE [LARGE SCALE GENOMIC DNA]</scope>
    <source>
        <strain evidence="2 3">LNHT1506</strain>
    </source>
</reference>
<dbReference type="Proteomes" id="UP000503462">
    <property type="component" value="Chromosome 3"/>
</dbReference>
<dbReference type="EMBL" id="CP051141">
    <property type="protein sequence ID" value="QIW98998.1"/>
    <property type="molecule type" value="Genomic_DNA"/>
</dbReference>